<comment type="similarity">
    <text evidence="5">Belongs to the TatC family.</text>
</comment>
<keyword evidence="3 5" id="KW-1133">Transmembrane helix</keyword>
<dbReference type="PANTHER" id="PTHR30371">
    <property type="entry name" value="SEC-INDEPENDENT PROTEIN TRANSLOCASE PROTEIN TATC"/>
    <property type="match status" value="1"/>
</dbReference>
<dbReference type="RefSeq" id="WP_060918676.1">
    <property type="nucleotide sequence ID" value="NZ_KQ960114.1"/>
</dbReference>
<keyword evidence="4 5" id="KW-0472">Membrane</keyword>
<feature type="transmembrane region" description="Helical" evidence="5">
    <location>
        <begin position="20"/>
        <end position="42"/>
    </location>
</feature>
<dbReference type="PRINTS" id="PR01840">
    <property type="entry name" value="TATCFAMILY"/>
</dbReference>
<dbReference type="InterPro" id="IPR002033">
    <property type="entry name" value="TatC"/>
</dbReference>
<feature type="transmembrane region" description="Helical" evidence="5">
    <location>
        <begin position="62"/>
        <end position="89"/>
    </location>
</feature>
<keyword evidence="5" id="KW-1003">Cell membrane</keyword>
<dbReference type="HAMAP" id="MF_00902">
    <property type="entry name" value="TatC"/>
    <property type="match status" value="1"/>
</dbReference>
<evidence type="ECO:0000256" key="2">
    <source>
        <dbReference type="ARBA" id="ARBA00022692"/>
    </source>
</evidence>
<dbReference type="OrthoDB" id="9777044at2"/>
<dbReference type="GO" id="GO:0033281">
    <property type="term" value="C:TAT protein transport complex"/>
    <property type="evidence" value="ECO:0007669"/>
    <property type="project" value="UniProtKB-UniRule"/>
</dbReference>
<gene>
    <name evidence="5" type="primary">tatC</name>
    <name evidence="6" type="ORF">HMPREF3180_02238</name>
</gene>
<dbReference type="Proteomes" id="UP000070483">
    <property type="component" value="Unassembled WGS sequence"/>
</dbReference>
<dbReference type="PATRIC" id="fig|157687.3.peg.2242"/>
<keyword evidence="7" id="KW-1185">Reference proteome</keyword>
<keyword evidence="5" id="KW-0813">Transport</keyword>
<name>A0A133ZWE1_9FUSO</name>
<comment type="subcellular location">
    <subcellularLocation>
        <location evidence="5">Cell membrane</location>
        <topology evidence="5">Multi-pass membrane protein</topology>
    </subcellularLocation>
    <subcellularLocation>
        <location evidence="1">Membrane</location>
        <topology evidence="1">Multi-pass membrane protein</topology>
    </subcellularLocation>
</comment>
<keyword evidence="5" id="KW-0653">Protein transport</keyword>
<dbReference type="GO" id="GO:0065002">
    <property type="term" value="P:intracellular protein transmembrane transport"/>
    <property type="evidence" value="ECO:0007669"/>
    <property type="project" value="TreeGrafter"/>
</dbReference>
<proteinExistence type="inferred from homology"/>
<dbReference type="Pfam" id="PF00902">
    <property type="entry name" value="TatC"/>
    <property type="match status" value="1"/>
</dbReference>
<organism evidence="6 7">
    <name type="scientific">Leptotrichia wadei</name>
    <dbReference type="NCBI Taxonomy" id="157687"/>
    <lineage>
        <taxon>Bacteria</taxon>
        <taxon>Fusobacteriati</taxon>
        <taxon>Fusobacteriota</taxon>
        <taxon>Fusobacteriia</taxon>
        <taxon>Fusobacteriales</taxon>
        <taxon>Leptotrichiaceae</taxon>
        <taxon>Leptotrichia</taxon>
    </lineage>
</organism>
<dbReference type="PANTHER" id="PTHR30371:SF4">
    <property type="entry name" value="SEC-INDEPENDENT PROTEIN TRANSLOCASE PROTEIN TATCD"/>
    <property type="match status" value="1"/>
</dbReference>
<keyword evidence="2 5" id="KW-0812">Transmembrane</keyword>
<comment type="caution">
    <text evidence="6">The sequence shown here is derived from an EMBL/GenBank/DDBJ whole genome shotgun (WGS) entry which is preliminary data.</text>
</comment>
<sequence>MAKIDEQTLVEHLSEFRKRLIITIIFFIAAFLVSLLFCSDIYKLLTASFKQKLIVLGPNDILSIYLMLAGICAFSLTLPFTSYQLWAFIRPALKEKEAKAILSYVPATFILFVTGLSFGFFIVTPALLNVLLSFGNDLFNIQLTANNYLTFVLHTSLPLGVIFELPVIVAFLTSLHILTPQYLIKNRRYGYFILLVIAVVLTPADFISDLTMATPLILLYEVSISVCKYVYKRRRDD</sequence>
<keyword evidence="5" id="KW-0811">Translocation</keyword>
<feature type="transmembrane region" description="Helical" evidence="5">
    <location>
        <begin position="148"/>
        <end position="177"/>
    </location>
</feature>
<evidence type="ECO:0000313" key="6">
    <source>
        <dbReference type="EMBL" id="KXB59755.1"/>
    </source>
</evidence>
<feature type="transmembrane region" description="Helical" evidence="5">
    <location>
        <begin position="213"/>
        <end position="231"/>
    </location>
</feature>
<comment type="subunit">
    <text evidence="5">Forms a complex with TatA.</text>
</comment>
<dbReference type="GO" id="GO:0009977">
    <property type="term" value="F:proton motive force dependent protein transmembrane transporter activity"/>
    <property type="evidence" value="ECO:0007669"/>
    <property type="project" value="TreeGrafter"/>
</dbReference>
<feature type="transmembrane region" description="Helical" evidence="5">
    <location>
        <begin position="189"/>
        <end position="207"/>
    </location>
</feature>
<dbReference type="GO" id="GO:0043953">
    <property type="term" value="P:protein transport by the Tat complex"/>
    <property type="evidence" value="ECO:0007669"/>
    <property type="project" value="UniProtKB-UniRule"/>
</dbReference>
<dbReference type="EMBL" id="LSDD01000164">
    <property type="protein sequence ID" value="KXB59755.1"/>
    <property type="molecule type" value="Genomic_DNA"/>
</dbReference>
<dbReference type="AlphaFoldDB" id="A0A133ZWE1"/>
<feature type="transmembrane region" description="Helical" evidence="5">
    <location>
        <begin position="101"/>
        <end position="128"/>
    </location>
</feature>
<comment type="function">
    <text evidence="5">Part of the twin-arginine translocation (Tat) system that transports large folded proteins containing a characteristic twin-arginine motif in their signal peptide across membranes.</text>
</comment>
<evidence type="ECO:0000313" key="7">
    <source>
        <dbReference type="Proteomes" id="UP000070483"/>
    </source>
</evidence>
<protein>
    <recommendedName>
        <fullName evidence="5">Sec-independent protein translocase protein TatC</fullName>
    </recommendedName>
</protein>
<evidence type="ECO:0000256" key="4">
    <source>
        <dbReference type="ARBA" id="ARBA00023136"/>
    </source>
</evidence>
<reference evidence="7" key="1">
    <citation type="submission" date="2016-01" db="EMBL/GenBank/DDBJ databases">
        <authorList>
            <person name="Mitreva M."/>
            <person name="Pepin K.H."/>
            <person name="Mihindukulasuriya K.A."/>
            <person name="Fulton R."/>
            <person name="Fronick C."/>
            <person name="O'Laughlin M."/>
            <person name="Miner T."/>
            <person name="Herter B."/>
            <person name="Rosa B.A."/>
            <person name="Cordes M."/>
            <person name="Tomlinson C."/>
            <person name="Wollam A."/>
            <person name="Palsikar V.B."/>
            <person name="Mardis E.R."/>
            <person name="Wilson R.K."/>
        </authorList>
    </citation>
    <scope>NUCLEOTIDE SEQUENCE [LARGE SCALE GENOMIC DNA]</scope>
    <source>
        <strain evidence="7">KA00185</strain>
    </source>
</reference>
<evidence type="ECO:0000256" key="1">
    <source>
        <dbReference type="ARBA" id="ARBA00004141"/>
    </source>
</evidence>
<accession>A0A133ZWE1</accession>
<dbReference type="NCBIfam" id="TIGR00945">
    <property type="entry name" value="tatC"/>
    <property type="match status" value="1"/>
</dbReference>
<evidence type="ECO:0000256" key="5">
    <source>
        <dbReference type="HAMAP-Rule" id="MF_00902"/>
    </source>
</evidence>
<evidence type="ECO:0000256" key="3">
    <source>
        <dbReference type="ARBA" id="ARBA00022989"/>
    </source>
</evidence>
<dbReference type="STRING" id="157687.HMPREF3180_02238"/>